<gene>
    <name evidence="1" type="ORF">TWF718_009725</name>
</gene>
<evidence type="ECO:0000313" key="2">
    <source>
        <dbReference type="Proteomes" id="UP001313282"/>
    </source>
</evidence>
<dbReference type="Proteomes" id="UP001313282">
    <property type="component" value="Unassembled WGS sequence"/>
</dbReference>
<proteinExistence type="predicted"/>
<sequence>MALAELRREPDTRNLPRDGSLGFDWYYKVSPSTHIGKFDGYPYLSGEERYRKLAMEYLRLGINGRRPYNKRARQSFTPDHGSSVPPRRCAREQGLKVFPRVPISLYTDRERFSGGDNGTVEANALLFRTWFGDQDYSISSSNELYERLILDWDEAWMDSAFIVPNQHCFTDPSYADVPTACMRSEARCLEEWLLSRLPDQLSYGQDGVAFPYRDEVFDGDEDEQEVVCLVIADRDAIVNGWLLVSAVNHNCEVLGRWRFPACSLISAIFWGRRSTRPDPFGPALYDAGFGWIYEMTHNGQDHQQTKFPVTRPPSLWWLAPDKWGFTLNRPSEKAPPP</sequence>
<organism evidence="1 2">
    <name type="scientific">Orbilia javanica</name>
    <dbReference type="NCBI Taxonomy" id="47235"/>
    <lineage>
        <taxon>Eukaryota</taxon>
        <taxon>Fungi</taxon>
        <taxon>Dikarya</taxon>
        <taxon>Ascomycota</taxon>
        <taxon>Pezizomycotina</taxon>
        <taxon>Orbiliomycetes</taxon>
        <taxon>Orbiliales</taxon>
        <taxon>Orbiliaceae</taxon>
        <taxon>Orbilia</taxon>
    </lineage>
</organism>
<protein>
    <submittedName>
        <fullName evidence="1">Uncharacterized protein</fullName>
    </submittedName>
</protein>
<keyword evidence="2" id="KW-1185">Reference proteome</keyword>
<comment type="caution">
    <text evidence="1">The sequence shown here is derived from an EMBL/GenBank/DDBJ whole genome shotgun (WGS) entry which is preliminary data.</text>
</comment>
<reference evidence="1 2" key="1">
    <citation type="submission" date="2019-10" db="EMBL/GenBank/DDBJ databases">
        <authorList>
            <person name="Palmer J.M."/>
        </authorList>
    </citation>
    <scope>NUCLEOTIDE SEQUENCE [LARGE SCALE GENOMIC DNA]</scope>
    <source>
        <strain evidence="1 2">TWF718</strain>
    </source>
</reference>
<name>A0AAN8MTX1_9PEZI</name>
<evidence type="ECO:0000313" key="1">
    <source>
        <dbReference type="EMBL" id="KAK6336936.1"/>
    </source>
</evidence>
<dbReference type="EMBL" id="JAVHNR010000007">
    <property type="protein sequence ID" value="KAK6336936.1"/>
    <property type="molecule type" value="Genomic_DNA"/>
</dbReference>
<dbReference type="AlphaFoldDB" id="A0AAN8MTX1"/>
<accession>A0AAN8MTX1</accession>